<feature type="compositionally biased region" description="Polar residues" evidence="1">
    <location>
        <begin position="415"/>
        <end position="426"/>
    </location>
</feature>
<feature type="region of interest" description="Disordered" evidence="1">
    <location>
        <begin position="149"/>
        <end position="266"/>
    </location>
</feature>
<feature type="compositionally biased region" description="Low complexity" evidence="1">
    <location>
        <begin position="170"/>
        <end position="181"/>
    </location>
</feature>
<feature type="compositionally biased region" description="Polar residues" evidence="1">
    <location>
        <begin position="255"/>
        <end position="266"/>
    </location>
</feature>
<feature type="compositionally biased region" description="Basic residues" evidence="1">
    <location>
        <begin position="295"/>
        <end position="305"/>
    </location>
</feature>
<gene>
    <name evidence="2" type="ORF">MCOS_LOCUS6343</name>
</gene>
<keyword evidence="3" id="KW-1185">Reference proteome</keyword>
<sequence length="435" mass="49142">MSSVISQSNDLKITVKLTMRVPIKSTEDLLSRNLGEVYQQCLQKLGGKNYNEKRFSTKLRANSVGLSLAKGSWWHYGPIVSTLLYQNILQFSSCPGRPAKILLLITTDDRSRTELVLVKTKGINYANLLLAALQRSVLEAHQRLSYKPAPLENTDSRPVTYQLEERDTASVIRRSSVSSSSLTPTQKIETPMAKTSEETQKQRDLHQKGTASSQITGEIRVKPLTVEMPIPPERLKKMQSQKKSENQRDEDSKNEINGYTGNYTKTSYDPETKIETLDSVVYYGQQTEWLTKAKNNNKPKKPKSRAPRELSMVGNGRKVTREVDENNIPWEVNICYIKHDPLVGCVEDESGPIYMYTAHQLVSREEQDYDIRESDESDPSSSSAEEDSADESSCDSMDSSDENKELEKFMMLGRSNHTTELKNGNAGSLGEIYEY</sequence>
<dbReference type="OrthoDB" id="6240246at2759"/>
<proteinExistence type="predicted"/>
<organism evidence="2 3">
    <name type="scientific">Mesocestoides corti</name>
    <name type="common">Flatworm</name>
    <dbReference type="NCBI Taxonomy" id="53468"/>
    <lineage>
        <taxon>Eukaryota</taxon>
        <taxon>Metazoa</taxon>
        <taxon>Spiralia</taxon>
        <taxon>Lophotrochozoa</taxon>
        <taxon>Platyhelminthes</taxon>
        <taxon>Cestoda</taxon>
        <taxon>Eucestoda</taxon>
        <taxon>Cyclophyllidea</taxon>
        <taxon>Mesocestoididae</taxon>
        <taxon>Mesocestoides</taxon>
    </lineage>
</organism>
<feature type="compositionally biased region" description="Basic and acidic residues" evidence="1">
    <location>
        <begin position="195"/>
        <end position="207"/>
    </location>
</feature>
<accession>A0A0R3UGI3</accession>
<protein>
    <submittedName>
        <fullName evidence="2">Uncharacterized protein</fullName>
    </submittedName>
</protein>
<feature type="region of interest" description="Disordered" evidence="1">
    <location>
        <begin position="292"/>
        <end position="315"/>
    </location>
</feature>
<evidence type="ECO:0000313" key="3">
    <source>
        <dbReference type="Proteomes" id="UP000267029"/>
    </source>
</evidence>
<evidence type="ECO:0000256" key="1">
    <source>
        <dbReference type="SAM" id="MobiDB-lite"/>
    </source>
</evidence>
<feature type="compositionally biased region" description="Basic and acidic residues" evidence="1">
    <location>
        <begin position="242"/>
        <end position="254"/>
    </location>
</feature>
<dbReference type="AlphaFoldDB" id="A0A0R3UGI3"/>
<reference evidence="2 3" key="1">
    <citation type="submission" date="2018-10" db="EMBL/GenBank/DDBJ databases">
        <authorList>
            <consortium name="Pathogen Informatics"/>
        </authorList>
    </citation>
    <scope>NUCLEOTIDE SEQUENCE [LARGE SCALE GENOMIC DNA]</scope>
</reference>
<name>A0A0R3UGI3_MESCO</name>
<dbReference type="EMBL" id="UXSR01005253">
    <property type="protein sequence ID" value="VDD80340.1"/>
    <property type="molecule type" value="Genomic_DNA"/>
</dbReference>
<feature type="compositionally biased region" description="Acidic residues" evidence="1">
    <location>
        <begin position="375"/>
        <end position="393"/>
    </location>
</feature>
<evidence type="ECO:0000313" key="2">
    <source>
        <dbReference type="EMBL" id="VDD80340.1"/>
    </source>
</evidence>
<dbReference type="Proteomes" id="UP000267029">
    <property type="component" value="Unassembled WGS sequence"/>
</dbReference>
<feature type="region of interest" description="Disordered" evidence="1">
    <location>
        <begin position="367"/>
        <end position="435"/>
    </location>
</feature>